<keyword evidence="13" id="KW-1185">Reference proteome</keyword>
<comment type="pathway">
    <text evidence="3 11">Carbohydrate metabolism; hexose metabolism.</text>
</comment>
<evidence type="ECO:0000256" key="10">
    <source>
        <dbReference type="ARBA" id="ARBA00023277"/>
    </source>
</evidence>
<dbReference type="InterPro" id="IPR018052">
    <property type="entry name" value="Ald1_epimerase_CS"/>
</dbReference>
<dbReference type="InterPro" id="IPR011013">
    <property type="entry name" value="Gal_mutarotase_sf_dom"/>
</dbReference>
<evidence type="ECO:0000256" key="9">
    <source>
        <dbReference type="ARBA" id="ARBA00023235"/>
    </source>
</evidence>
<evidence type="ECO:0000256" key="5">
    <source>
        <dbReference type="ARBA" id="ARBA00011245"/>
    </source>
</evidence>
<dbReference type="PIRSF" id="PIRSF005096">
    <property type="entry name" value="GALM"/>
    <property type="match status" value="1"/>
</dbReference>
<evidence type="ECO:0000256" key="7">
    <source>
        <dbReference type="ARBA" id="ARBA00014165"/>
    </source>
</evidence>
<dbReference type="InterPro" id="IPR014718">
    <property type="entry name" value="GH-type_carb-bd"/>
</dbReference>
<keyword evidence="10 11" id="KW-0119">Carbohydrate metabolism</keyword>
<evidence type="ECO:0000256" key="8">
    <source>
        <dbReference type="ARBA" id="ARBA00022837"/>
    </source>
</evidence>
<keyword evidence="9 11" id="KW-0413">Isomerase</keyword>
<evidence type="ECO:0000256" key="4">
    <source>
        <dbReference type="ARBA" id="ARBA00006206"/>
    </source>
</evidence>
<comment type="catalytic activity">
    <reaction evidence="1 11">
        <text>alpha-D-glucose = beta-D-glucose</text>
        <dbReference type="Rhea" id="RHEA:10264"/>
        <dbReference type="ChEBI" id="CHEBI:15903"/>
        <dbReference type="ChEBI" id="CHEBI:17925"/>
        <dbReference type="EC" id="5.1.3.3"/>
    </reaction>
</comment>
<evidence type="ECO:0000256" key="1">
    <source>
        <dbReference type="ARBA" id="ARBA00001614"/>
    </source>
</evidence>
<organism evidence="12 13">
    <name type="scientific">Sphingobacterium corticis</name>
    <dbReference type="NCBI Taxonomy" id="1812823"/>
    <lineage>
        <taxon>Bacteria</taxon>
        <taxon>Pseudomonadati</taxon>
        <taxon>Bacteroidota</taxon>
        <taxon>Sphingobacteriia</taxon>
        <taxon>Sphingobacteriales</taxon>
        <taxon>Sphingobacteriaceae</taxon>
        <taxon>Sphingobacterium</taxon>
    </lineage>
</organism>
<dbReference type="EC" id="5.1.3.3" evidence="6 11"/>
<dbReference type="Pfam" id="PF01263">
    <property type="entry name" value="Aldose_epim"/>
    <property type="match status" value="1"/>
</dbReference>
<dbReference type="SUPFAM" id="SSF74650">
    <property type="entry name" value="Galactose mutarotase-like"/>
    <property type="match status" value="1"/>
</dbReference>
<dbReference type="InterPro" id="IPR047215">
    <property type="entry name" value="Galactose_mutarotase-like"/>
</dbReference>
<dbReference type="Proteomes" id="UP001597393">
    <property type="component" value="Unassembled WGS sequence"/>
</dbReference>
<dbReference type="PANTHER" id="PTHR10091">
    <property type="entry name" value="ALDOSE-1-EPIMERASE"/>
    <property type="match status" value="1"/>
</dbReference>
<accession>A0ABW5NMQ8</accession>
<name>A0ABW5NMQ8_9SPHI</name>
<evidence type="ECO:0000256" key="2">
    <source>
        <dbReference type="ARBA" id="ARBA00001913"/>
    </source>
</evidence>
<comment type="caution">
    <text evidence="12">The sequence shown here is derived from an EMBL/GenBank/DDBJ whole genome shotgun (WGS) entry which is preliminary data.</text>
</comment>
<dbReference type="PROSITE" id="PS00545">
    <property type="entry name" value="ALDOSE_1_EPIMERASE"/>
    <property type="match status" value="1"/>
</dbReference>
<gene>
    <name evidence="12" type="ORF">ACFSQ3_15685</name>
</gene>
<sequence length="357" mass="39931">MTKYAIPDTDRFKTKHRDKNTHLIVLQNQAGMQVALTDYGARIVSILVPNSQGEATDVALGFGSIADYLKAESKFLGTTVGRYANRIANARFELDGQTYQLEQNNGSNCLHSGKDGFHDQVWDRQTSVQRKVDFYYTAKDGESGFPGNLNVHISYELTDQNELKIAYRAVTDRKTVLNLTNHAYFNLHGEGQGEILDHLVYIPSQEYITTDENQIPSSAGESVENTPFDFRERTRISDRLDLDHPQLKVAAGFDHSYVVVPSAEQLVASALSEQSGIQLDVFSTEPSVHFYIGSHLLGKDTGKSGVAYQPYSGFCFETQHFPNSPNDSKFPSVTLDKGQEYQSKTTYKFSLNKKSLI</sequence>
<comment type="cofactor">
    <cofactor evidence="2">
        <name>Ca(2+)</name>
        <dbReference type="ChEBI" id="CHEBI:29108"/>
    </cofactor>
</comment>
<comment type="subunit">
    <text evidence="5">Monomer.</text>
</comment>
<dbReference type="Gene3D" id="2.70.98.10">
    <property type="match status" value="1"/>
</dbReference>
<dbReference type="EMBL" id="JBHUMA010000009">
    <property type="protein sequence ID" value="MFD2600396.1"/>
    <property type="molecule type" value="Genomic_DNA"/>
</dbReference>
<evidence type="ECO:0000256" key="3">
    <source>
        <dbReference type="ARBA" id="ARBA00005028"/>
    </source>
</evidence>
<comment type="similarity">
    <text evidence="4 11">Belongs to the aldose epimerase family.</text>
</comment>
<dbReference type="PANTHER" id="PTHR10091:SF0">
    <property type="entry name" value="GALACTOSE MUTAROTASE"/>
    <property type="match status" value="1"/>
</dbReference>
<dbReference type="InterPro" id="IPR015443">
    <property type="entry name" value="Aldose_1-epimerase"/>
</dbReference>
<proteinExistence type="inferred from homology"/>
<dbReference type="RefSeq" id="WP_380870535.1">
    <property type="nucleotide sequence ID" value="NZ_JBHUMA010000009.1"/>
</dbReference>
<evidence type="ECO:0000256" key="6">
    <source>
        <dbReference type="ARBA" id="ARBA00013185"/>
    </source>
</evidence>
<dbReference type="NCBIfam" id="NF008277">
    <property type="entry name" value="PRK11055.1"/>
    <property type="match status" value="1"/>
</dbReference>
<dbReference type="CDD" id="cd09019">
    <property type="entry name" value="galactose_mutarotase_like"/>
    <property type="match status" value="1"/>
</dbReference>
<evidence type="ECO:0000313" key="12">
    <source>
        <dbReference type="EMBL" id="MFD2600396.1"/>
    </source>
</evidence>
<dbReference type="GO" id="GO:0016853">
    <property type="term" value="F:isomerase activity"/>
    <property type="evidence" value="ECO:0007669"/>
    <property type="project" value="UniProtKB-KW"/>
</dbReference>
<reference evidence="13" key="1">
    <citation type="journal article" date="2019" name="Int. J. Syst. Evol. Microbiol.">
        <title>The Global Catalogue of Microorganisms (GCM) 10K type strain sequencing project: providing services to taxonomists for standard genome sequencing and annotation.</title>
        <authorList>
            <consortium name="The Broad Institute Genomics Platform"/>
            <consortium name="The Broad Institute Genome Sequencing Center for Infectious Disease"/>
            <person name="Wu L."/>
            <person name="Ma J."/>
        </authorList>
    </citation>
    <scope>NUCLEOTIDE SEQUENCE [LARGE SCALE GENOMIC DNA]</scope>
    <source>
        <strain evidence="13">KCTC 42248</strain>
    </source>
</reference>
<dbReference type="InterPro" id="IPR008183">
    <property type="entry name" value="Aldose_1/G6P_1-epimerase"/>
</dbReference>
<keyword evidence="8" id="KW-0106">Calcium</keyword>
<evidence type="ECO:0000256" key="11">
    <source>
        <dbReference type="PIRNR" id="PIRNR005096"/>
    </source>
</evidence>
<evidence type="ECO:0000313" key="13">
    <source>
        <dbReference type="Proteomes" id="UP001597393"/>
    </source>
</evidence>
<protein>
    <recommendedName>
        <fullName evidence="7 11">Aldose 1-epimerase</fullName>
        <ecNumber evidence="6 11">5.1.3.3</ecNumber>
    </recommendedName>
</protein>